<dbReference type="EMBL" id="CAJNOQ010038648">
    <property type="protein sequence ID" value="CAF1613227.1"/>
    <property type="molecule type" value="Genomic_DNA"/>
</dbReference>
<reference evidence="1" key="1">
    <citation type="submission" date="2021-02" db="EMBL/GenBank/DDBJ databases">
        <authorList>
            <person name="Nowell W R."/>
        </authorList>
    </citation>
    <scope>NUCLEOTIDE SEQUENCE</scope>
</reference>
<dbReference type="EMBL" id="CAJOBC010105489">
    <property type="protein sequence ID" value="CAF4497861.1"/>
    <property type="molecule type" value="Genomic_DNA"/>
</dbReference>
<name>A0A816BRH8_9BILA</name>
<accession>A0A816BRH8</accession>
<sequence>MRRIETLLRSTSLMYKELLKTTPSSINFVLHDINIKQILTSNPQQQILYKFPTFSTNIDSIMTIKKPNDIVLTVESKIDYFYYFIKQLNEWMEWFDKFIDIIYPIIEWLRDYHVDGVNQLILDLHNKNDKSTSLIQVKQMVEKTLKLLKSFSDLRRLCYLFNCLTKFQIINNGTINNQQQIQDYIKEL</sequence>
<proteinExistence type="predicted"/>
<comment type="caution">
    <text evidence="1">The sequence shown here is derived from an EMBL/GenBank/DDBJ whole genome shotgun (WGS) entry which is preliminary data.</text>
</comment>
<dbReference type="Proteomes" id="UP000663829">
    <property type="component" value="Unassembled WGS sequence"/>
</dbReference>
<protein>
    <submittedName>
        <fullName evidence="1">Uncharacterized protein</fullName>
    </submittedName>
</protein>
<evidence type="ECO:0000313" key="3">
    <source>
        <dbReference type="Proteomes" id="UP000663829"/>
    </source>
</evidence>
<dbReference type="AlphaFoldDB" id="A0A816BRH8"/>
<keyword evidence="3" id="KW-1185">Reference proteome</keyword>
<evidence type="ECO:0000313" key="1">
    <source>
        <dbReference type="EMBL" id="CAF1613227.1"/>
    </source>
</evidence>
<organism evidence="1 3">
    <name type="scientific">Didymodactylos carnosus</name>
    <dbReference type="NCBI Taxonomy" id="1234261"/>
    <lineage>
        <taxon>Eukaryota</taxon>
        <taxon>Metazoa</taxon>
        <taxon>Spiralia</taxon>
        <taxon>Gnathifera</taxon>
        <taxon>Rotifera</taxon>
        <taxon>Eurotatoria</taxon>
        <taxon>Bdelloidea</taxon>
        <taxon>Philodinida</taxon>
        <taxon>Philodinidae</taxon>
        <taxon>Didymodactylos</taxon>
    </lineage>
</organism>
<gene>
    <name evidence="1" type="ORF">GPM918_LOCUS43240</name>
    <name evidence="2" type="ORF">SRO942_LOCUS44677</name>
</gene>
<evidence type="ECO:0000313" key="2">
    <source>
        <dbReference type="EMBL" id="CAF4497861.1"/>
    </source>
</evidence>
<feature type="non-terminal residue" evidence="1">
    <location>
        <position position="1"/>
    </location>
</feature>
<dbReference type="Proteomes" id="UP000681722">
    <property type="component" value="Unassembled WGS sequence"/>
</dbReference>